<dbReference type="EMBL" id="JBDFQZ010000009">
    <property type="protein sequence ID" value="KAK9689330.1"/>
    <property type="molecule type" value="Genomic_DNA"/>
</dbReference>
<dbReference type="AlphaFoldDB" id="A0AAW1IIZ1"/>
<dbReference type="PANTHER" id="PTHR35546">
    <property type="entry name" value="F-BOX PROTEIN INTERACTION DOMAIN PROTEIN-RELATED"/>
    <property type="match status" value="1"/>
</dbReference>
<feature type="region of interest" description="Disordered" evidence="1">
    <location>
        <begin position="1"/>
        <end position="24"/>
    </location>
</feature>
<keyword evidence="4" id="KW-1185">Reference proteome</keyword>
<evidence type="ECO:0000259" key="2">
    <source>
        <dbReference type="PROSITE" id="PS50181"/>
    </source>
</evidence>
<reference evidence="3" key="1">
    <citation type="submission" date="2024-03" db="EMBL/GenBank/DDBJ databases">
        <title>WGS assembly of Saponaria officinalis var. Norfolk2.</title>
        <authorList>
            <person name="Jenkins J."/>
            <person name="Shu S."/>
            <person name="Grimwood J."/>
            <person name="Barry K."/>
            <person name="Goodstein D."/>
            <person name="Schmutz J."/>
            <person name="Leebens-Mack J."/>
            <person name="Osbourn A."/>
        </authorList>
    </citation>
    <scope>NUCLEOTIDE SEQUENCE [LARGE SCALE GENOMIC DNA]</scope>
    <source>
        <strain evidence="3">JIC</strain>
    </source>
</reference>
<protein>
    <recommendedName>
        <fullName evidence="2">F-box domain-containing protein</fullName>
    </recommendedName>
</protein>
<dbReference type="Pfam" id="PF00646">
    <property type="entry name" value="F-box"/>
    <property type="match status" value="1"/>
</dbReference>
<dbReference type="Proteomes" id="UP001443914">
    <property type="component" value="Unassembled WGS sequence"/>
</dbReference>
<proteinExistence type="predicted"/>
<dbReference type="PANTHER" id="PTHR35546:SF9">
    <property type="entry name" value="F-BOX ASSOCIATED DOMAIN-CONTAINING PROTEIN"/>
    <property type="match status" value="1"/>
</dbReference>
<dbReference type="Gene3D" id="1.20.1280.50">
    <property type="match status" value="1"/>
</dbReference>
<evidence type="ECO:0000313" key="4">
    <source>
        <dbReference type="Proteomes" id="UP001443914"/>
    </source>
</evidence>
<comment type="caution">
    <text evidence="3">The sequence shown here is derived from an EMBL/GenBank/DDBJ whole genome shotgun (WGS) entry which is preliminary data.</text>
</comment>
<evidence type="ECO:0000313" key="3">
    <source>
        <dbReference type="EMBL" id="KAK9689330.1"/>
    </source>
</evidence>
<dbReference type="InterPro" id="IPR001810">
    <property type="entry name" value="F-box_dom"/>
</dbReference>
<feature type="compositionally biased region" description="Basic and acidic residues" evidence="1">
    <location>
        <begin position="1"/>
        <end position="11"/>
    </location>
</feature>
<feature type="domain" description="F-box" evidence="2">
    <location>
        <begin position="28"/>
        <end position="77"/>
    </location>
</feature>
<organism evidence="3 4">
    <name type="scientific">Saponaria officinalis</name>
    <name type="common">Common soapwort</name>
    <name type="synonym">Lychnis saponaria</name>
    <dbReference type="NCBI Taxonomy" id="3572"/>
    <lineage>
        <taxon>Eukaryota</taxon>
        <taxon>Viridiplantae</taxon>
        <taxon>Streptophyta</taxon>
        <taxon>Embryophyta</taxon>
        <taxon>Tracheophyta</taxon>
        <taxon>Spermatophyta</taxon>
        <taxon>Magnoliopsida</taxon>
        <taxon>eudicotyledons</taxon>
        <taxon>Gunneridae</taxon>
        <taxon>Pentapetalae</taxon>
        <taxon>Caryophyllales</taxon>
        <taxon>Caryophyllaceae</taxon>
        <taxon>Caryophylleae</taxon>
        <taxon>Saponaria</taxon>
    </lineage>
</organism>
<sequence>MMGNVDPDHNVEMNSRPNEEEDVDEGGIKLLTQLPEQLLLEILIRLPSKSASRFKLVCRDWCSLISTTYFSSCYMKHRCQDASRTFTLVYTIDHGAPNSGYLQDIRAVSNHPDVSKIFQKKSIDHALRHPDGVVLPPVPQLRGQPSVIWYRKPGLLCYHDQNKGNYEGCRFKLILVPVVKRGCFRPKGRGTLESPRFSIDMYCSETKQWSVVNIKWYPLKLNSFLNYGSPPIIAHDGMLHWLIGFYLVSVDPCSAHLQHRLGRAVRLPKKHNWSLLGVCGGNIRVTGRRREKGKGLVFNVWDLHHKSWLLAHKIVIPNSFIRDLTYQLLAVHPYDADSIFVFRGYSKMVYLFNMRTNTLEDYHKLKVSDGCQFAQLRSQASLLLH</sequence>
<dbReference type="InterPro" id="IPR036047">
    <property type="entry name" value="F-box-like_dom_sf"/>
</dbReference>
<dbReference type="PROSITE" id="PS50181">
    <property type="entry name" value="FBOX"/>
    <property type="match status" value="1"/>
</dbReference>
<evidence type="ECO:0000256" key="1">
    <source>
        <dbReference type="SAM" id="MobiDB-lite"/>
    </source>
</evidence>
<gene>
    <name evidence="3" type="ORF">RND81_09G052900</name>
</gene>
<dbReference type="InterPro" id="IPR055290">
    <property type="entry name" value="At3g26010-like"/>
</dbReference>
<name>A0AAW1IIZ1_SAPOF</name>
<accession>A0AAW1IIZ1</accession>
<dbReference type="SUPFAM" id="SSF81383">
    <property type="entry name" value="F-box domain"/>
    <property type="match status" value="1"/>
</dbReference>